<dbReference type="InterPro" id="IPR024983">
    <property type="entry name" value="CHAT_dom"/>
</dbReference>
<sequence>MSVIGSPVAAKVESLQVSNQNSTAQTPDLLQQGKLLYDAGQFAEAVKVLQQAITNYRRQGDELRQAVALSNLALAYQQLGRLNEAQQTITDSFNWLKKSPTAQNLGVLAQFLDIQGSIQLELGQTEQALKTWQRAEATYKQLGDRKGMIRSRINQVQAWQVLGFYRRGLTILTELRQQLKSQPHSLMLAVELRSLGDALQLAGDLEQSRQVLQQSLEIAQKLHSAVDISAALFSLGNTAQAQQDKQRAIAFYQQAAAVAPIPIIKVQAQINQLSLLVNTGQETAALTLLPQLQTQLTNLPPSQAAIYARIHLAQSLMKLRNSKGNHIPTSQAIAQICATALQHARSLADRRAESFALGTLGSVYEQTQQWPIAQNLTQQALAIIQSINAPDIAYRWHWQLGRLLKRQGDIQGAIAAYDVAVSELQSIRNDLVAVNRDVQFSFKESVEPVYRESVELLLQANSAQPTAQNLDKARQRIEALQLAELDDFFREACLNAKPVLLDKVVDRDNPTTAIIYPIILPQQLQVIVKIPNQPLRHYAINRSQAEVEEILKQIREDILEPDRTEEVQSLSQQVYNWLIKPIDSNLASSGVDTLVFVLDGALRNIPIAALYDGQQYLVEKYAVALSLGLQLIPPKPLAEIKLNILAAGLVKPPSKFQKQFPPLPEIKSEFNLISQTVGSTTQLLDQDFNSKNLEGKVNASNFNVLHLATHGQFSSSAENTFILAADGPINVTQFDTLLRRRDEIRPEALEMLVLSACQTAAGDNRAALGLAGASIRAGARSTLASLWHISDKSTAILIGEFYRELAKTKVTKAQALRRAQLTLLKNYPNYSRPGYWAPYVLVGNWL</sequence>
<dbReference type="SUPFAM" id="SSF48452">
    <property type="entry name" value="TPR-like"/>
    <property type="match status" value="2"/>
</dbReference>
<gene>
    <name evidence="2" type="ORF">PCC6912_08030</name>
</gene>
<dbReference type="Pfam" id="PF12770">
    <property type="entry name" value="CHAT"/>
    <property type="match status" value="1"/>
</dbReference>
<reference evidence="2 3" key="1">
    <citation type="journal article" date="2019" name="Genome Biol. Evol.">
        <title>Day and night: Metabolic profiles and evolutionary relationships of six axenic non-marine cyanobacteria.</title>
        <authorList>
            <person name="Will S.E."/>
            <person name="Henke P."/>
            <person name="Boedeker C."/>
            <person name="Huang S."/>
            <person name="Brinkmann H."/>
            <person name="Rohde M."/>
            <person name="Jarek M."/>
            <person name="Friedl T."/>
            <person name="Seufert S."/>
            <person name="Schumacher M."/>
            <person name="Overmann J."/>
            <person name="Neumann-Schaal M."/>
            <person name="Petersen J."/>
        </authorList>
    </citation>
    <scope>NUCLEOTIDE SEQUENCE [LARGE SCALE GENOMIC DNA]</scope>
    <source>
        <strain evidence="2 3">PCC 6912</strain>
    </source>
</reference>
<proteinExistence type="predicted"/>
<dbReference type="PANTHER" id="PTHR10098:SF112">
    <property type="entry name" value="SLR0380 PROTEIN"/>
    <property type="match status" value="1"/>
</dbReference>
<dbReference type="Proteomes" id="UP000268857">
    <property type="component" value="Unassembled WGS sequence"/>
</dbReference>
<dbReference type="Pfam" id="PF13424">
    <property type="entry name" value="TPR_12"/>
    <property type="match status" value="2"/>
</dbReference>
<keyword evidence="3" id="KW-1185">Reference proteome</keyword>
<comment type="caution">
    <text evidence="2">The sequence shown here is derived from an EMBL/GenBank/DDBJ whole genome shotgun (WGS) entry which is preliminary data.</text>
</comment>
<organism evidence="2 3">
    <name type="scientific">Chlorogloeopsis fritschii PCC 6912</name>
    <dbReference type="NCBI Taxonomy" id="211165"/>
    <lineage>
        <taxon>Bacteria</taxon>
        <taxon>Bacillati</taxon>
        <taxon>Cyanobacteriota</taxon>
        <taxon>Cyanophyceae</taxon>
        <taxon>Nostocales</taxon>
        <taxon>Chlorogloeopsidaceae</taxon>
        <taxon>Chlorogloeopsis</taxon>
    </lineage>
</organism>
<dbReference type="EMBL" id="RSCJ01000002">
    <property type="protein sequence ID" value="RUR85978.1"/>
    <property type="molecule type" value="Genomic_DNA"/>
</dbReference>
<evidence type="ECO:0000313" key="2">
    <source>
        <dbReference type="EMBL" id="RUR85978.1"/>
    </source>
</evidence>
<dbReference type="AlphaFoldDB" id="A0A3S0Y1B2"/>
<evidence type="ECO:0000313" key="3">
    <source>
        <dbReference type="Proteomes" id="UP000268857"/>
    </source>
</evidence>
<accession>A0A3S0Y1B2</accession>
<dbReference type="SMART" id="SM00028">
    <property type="entry name" value="TPR"/>
    <property type="match status" value="7"/>
</dbReference>
<dbReference type="STRING" id="211165.GCA_000317285_05858"/>
<evidence type="ECO:0000259" key="1">
    <source>
        <dbReference type="Pfam" id="PF12770"/>
    </source>
</evidence>
<dbReference type="InterPro" id="IPR011990">
    <property type="entry name" value="TPR-like_helical_dom_sf"/>
</dbReference>
<protein>
    <recommendedName>
        <fullName evidence="1">CHAT domain-containing protein</fullName>
    </recommendedName>
</protein>
<dbReference type="PANTHER" id="PTHR10098">
    <property type="entry name" value="RAPSYN-RELATED"/>
    <property type="match status" value="1"/>
</dbReference>
<feature type="domain" description="CHAT" evidence="1">
    <location>
        <begin position="569"/>
        <end position="844"/>
    </location>
</feature>
<name>A0A3S0Y1B2_CHLFR</name>
<dbReference type="Gene3D" id="1.25.40.10">
    <property type="entry name" value="Tetratricopeptide repeat domain"/>
    <property type="match status" value="3"/>
</dbReference>
<dbReference type="InterPro" id="IPR019734">
    <property type="entry name" value="TPR_rpt"/>
</dbReference>